<accession>A0A3E0KZE2</accession>
<dbReference type="Pfam" id="PF04023">
    <property type="entry name" value="FeoA"/>
    <property type="match status" value="2"/>
</dbReference>
<evidence type="ECO:0000313" key="5">
    <source>
        <dbReference type="Proteomes" id="UP000256873"/>
    </source>
</evidence>
<evidence type="ECO:0000313" key="4">
    <source>
        <dbReference type="EMBL" id="REJ40495.1"/>
    </source>
</evidence>
<proteinExistence type="predicted"/>
<dbReference type="PANTHER" id="PTHR42954">
    <property type="entry name" value="FE(2+) TRANSPORT PROTEIN A"/>
    <property type="match status" value="1"/>
</dbReference>
<dbReference type="EMBL" id="QQWC01000005">
    <property type="protein sequence ID" value="REJ40495.1"/>
    <property type="molecule type" value="Genomic_DNA"/>
</dbReference>
<dbReference type="InterPro" id="IPR008988">
    <property type="entry name" value="Transcriptional_repressor_C"/>
</dbReference>
<feature type="region of interest" description="Disordered" evidence="2">
    <location>
        <begin position="1"/>
        <end position="20"/>
    </location>
</feature>
<dbReference type="GO" id="GO:0046914">
    <property type="term" value="F:transition metal ion binding"/>
    <property type="evidence" value="ECO:0007669"/>
    <property type="project" value="InterPro"/>
</dbReference>
<dbReference type="AlphaFoldDB" id="A0A3E0KZE2"/>
<dbReference type="InterPro" id="IPR038157">
    <property type="entry name" value="FeoA_core_dom"/>
</dbReference>
<comment type="caution">
    <text evidence="4">The sequence shown here is derived from an EMBL/GenBank/DDBJ whole genome shotgun (WGS) entry which is preliminary data.</text>
</comment>
<feature type="domain" description="Ferrous iron transporter FeoA-like" evidence="3">
    <location>
        <begin position="46"/>
        <end position="116"/>
    </location>
</feature>
<dbReference type="SMART" id="SM00899">
    <property type="entry name" value="FeoA"/>
    <property type="match status" value="2"/>
</dbReference>
<evidence type="ECO:0000256" key="2">
    <source>
        <dbReference type="SAM" id="MobiDB-lite"/>
    </source>
</evidence>
<gene>
    <name evidence="4" type="ORF">DWQ54_19620</name>
</gene>
<organism evidence="4 5">
    <name type="scientific">Microcystis flos-aquae TF09</name>
    <dbReference type="NCBI Taxonomy" id="2060473"/>
    <lineage>
        <taxon>Bacteria</taxon>
        <taxon>Bacillati</taxon>
        <taxon>Cyanobacteriota</taxon>
        <taxon>Cyanophyceae</taxon>
        <taxon>Oscillatoriophycideae</taxon>
        <taxon>Chroococcales</taxon>
        <taxon>Microcystaceae</taxon>
        <taxon>Microcystis</taxon>
    </lineage>
</organism>
<dbReference type="Gene3D" id="2.30.30.90">
    <property type="match status" value="2"/>
</dbReference>
<dbReference type="Proteomes" id="UP000256873">
    <property type="component" value="Unassembled WGS sequence"/>
</dbReference>
<protein>
    <submittedName>
        <fullName evidence="4">Ferrous iron transport protein A</fullName>
    </submittedName>
</protein>
<dbReference type="InterPro" id="IPR052713">
    <property type="entry name" value="FeoA"/>
</dbReference>
<sequence>MDDKIRPNEPEKPEKSPNKAQFFRWGGKKTELDNVTPTGNDLAATYPLAQVEMGKTVWLAGFQGTGGINRLLGMGLNPGIQLQVISSQGRGSVLIGIQDNRIGIGAEMAEKILVSDSQPKKLEPKKDLPEVRTFLREIPIGKVGKVVGYDRTLRGYKGKLLSMGLTPGTEFTVIRVAPLGDPVEIRVRGFHLSLRKQEADALIVEEIDPESKI</sequence>
<dbReference type="PANTHER" id="PTHR42954:SF2">
    <property type="entry name" value="FE(2+) TRANSPORT PROTEIN A"/>
    <property type="match status" value="1"/>
</dbReference>
<feature type="domain" description="Ferrous iron transporter FeoA-like" evidence="3">
    <location>
        <begin position="133"/>
        <end position="206"/>
    </location>
</feature>
<evidence type="ECO:0000256" key="1">
    <source>
        <dbReference type="ARBA" id="ARBA00023004"/>
    </source>
</evidence>
<reference evidence="4 5" key="1">
    <citation type="submission" date="2017-10" db="EMBL/GenBank/DDBJ databases">
        <title>A large-scale comparative metagenomic study reveals the eutrophication-driven functional interactions in six Microcystis-epibionts communities.</title>
        <authorList>
            <person name="Li Q."/>
            <person name="Lin F."/>
        </authorList>
    </citation>
    <scope>NUCLEOTIDE SEQUENCE [LARGE SCALE GENOMIC DNA]</scope>
    <source>
        <strain evidence="4">TF09</strain>
    </source>
</reference>
<dbReference type="SUPFAM" id="SSF50037">
    <property type="entry name" value="C-terminal domain of transcriptional repressors"/>
    <property type="match status" value="2"/>
</dbReference>
<dbReference type="InterPro" id="IPR007167">
    <property type="entry name" value="Fe-transptr_FeoA-like"/>
</dbReference>
<feature type="compositionally biased region" description="Basic and acidic residues" evidence="2">
    <location>
        <begin position="1"/>
        <end position="17"/>
    </location>
</feature>
<keyword evidence="1" id="KW-0408">Iron</keyword>
<evidence type="ECO:0000259" key="3">
    <source>
        <dbReference type="SMART" id="SM00899"/>
    </source>
</evidence>
<name>A0A3E0KZE2_9CHRO</name>